<dbReference type="PANTHER" id="PTHR10540">
    <property type="entry name" value="EUKARYOTIC TRANSLATION INITIATION FACTOR 3 SUBUNIT F-RELATED"/>
    <property type="match status" value="1"/>
</dbReference>
<dbReference type="InParanoid" id="G4T5L9"/>
<protein>
    <submittedName>
        <fullName evidence="5">Related to translation initiation factor 3 (47 kDa subunit)</fullName>
    </submittedName>
</protein>
<evidence type="ECO:0000256" key="3">
    <source>
        <dbReference type="ARBA" id="ARBA00022917"/>
    </source>
</evidence>
<gene>
    <name evidence="5" type="ORF">PIIN_11905</name>
</gene>
<keyword evidence="3" id="KW-0648">Protein biosynthesis</keyword>
<dbReference type="GO" id="GO:0008237">
    <property type="term" value="F:metallopeptidase activity"/>
    <property type="evidence" value="ECO:0007669"/>
    <property type="project" value="InterPro"/>
</dbReference>
<dbReference type="FunCoup" id="G4T5L9">
    <property type="interactions" value="724"/>
</dbReference>
<dbReference type="GO" id="GO:0003743">
    <property type="term" value="F:translation initiation factor activity"/>
    <property type="evidence" value="ECO:0007669"/>
    <property type="project" value="UniProtKB-KW"/>
</dbReference>
<evidence type="ECO:0000256" key="2">
    <source>
        <dbReference type="ARBA" id="ARBA00022540"/>
    </source>
</evidence>
<dbReference type="OMA" id="QDVIMIE"/>
<evidence type="ECO:0000313" key="6">
    <source>
        <dbReference type="Proteomes" id="UP000007148"/>
    </source>
</evidence>
<dbReference type="GO" id="GO:0071541">
    <property type="term" value="C:eukaryotic translation initiation factor 3 complex, eIF3m"/>
    <property type="evidence" value="ECO:0007669"/>
    <property type="project" value="TreeGrafter"/>
</dbReference>
<dbReference type="Proteomes" id="UP000007148">
    <property type="component" value="Unassembled WGS sequence"/>
</dbReference>
<dbReference type="Pfam" id="PF01398">
    <property type="entry name" value="JAB"/>
    <property type="match status" value="1"/>
</dbReference>
<dbReference type="Gene3D" id="3.40.140.10">
    <property type="entry name" value="Cytidine Deaminase, domain 2"/>
    <property type="match status" value="1"/>
</dbReference>
<comment type="caution">
    <text evidence="5">The sequence shown here is derived from an EMBL/GenBank/DDBJ whole genome shotgun (WGS) entry which is preliminary data.</text>
</comment>
<dbReference type="OrthoDB" id="25498at2759"/>
<dbReference type="CDD" id="cd08064">
    <property type="entry name" value="MPN_eIF3f"/>
    <property type="match status" value="1"/>
</dbReference>
<dbReference type="HOGENOM" id="CLU_027018_0_2_1"/>
<dbReference type="InterPro" id="IPR000555">
    <property type="entry name" value="JAMM/MPN+_dom"/>
</dbReference>
<organism evidence="5 6">
    <name type="scientific">Serendipita indica (strain DSM 11827)</name>
    <name type="common">Root endophyte fungus</name>
    <name type="synonym">Piriformospora indica</name>
    <dbReference type="NCBI Taxonomy" id="1109443"/>
    <lineage>
        <taxon>Eukaryota</taxon>
        <taxon>Fungi</taxon>
        <taxon>Dikarya</taxon>
        <taxon>Basidiomycota</taxon>
        <taxon>Agaricomycotina</taxon>
        <taxon>Agaricomycetes</taxon>
        <taxon>Sebacinales</taxon>
        <taxon>Serendipitaceae</taxon>
        <taxon>Serendipita</taxon>
    </lineage>
</organism>
<dbReference type="GO" id="GO:0031369">
    <property type="term" value="F:translation initiation factor binding"/>
    <property type="evidence" value="ECO:0007669"/>
    <property type="project" value="InterPro"/>
</dbReference>
<keyword evidence="6" id="KW-1185">Reference proteome</keyword>
<dbReference type="SMART" id="SM00232">
    <property type="entry name" value="JAB_MPN"/>
    <property type="match status" value="1"/>
</dbReference>
<dbReference type="PROSITE" id="PS50249">
    <property type="entry name" value="MPN"/>
    <property type="match status" value="1"/>
</dbReference>
<dbReference type="InterPro" id="IPR024969">
    <property type="entry name" value="EIF3F/CSN6-like_C"/>
</dbReference>
<dbReference type="InterPro" id="IPR027531">
    <property type="entry name" value="eIF3f"/>
</dbReference>
<evidence type="ECO:0000256" key="1">
    <source>
        <dbReference type="ARBA" id="ARBA00022490"/>
    </source>
</evidence>
<dbReference type="EMBL" id="CAFZ01000003">
    <property type="protein sequence ID" value="CCA66591.1"/>
    <property type="molecule type" value="Genomic_DNA"/>
</dbReference>
<dbReference type="AlphaFoldDB" id="G4T5L9"/>
<dbReference type="Pfam" id="PF13012">
    <property type="entry name" value="MitMem_reg"/>
    <property type="match status" value="1"/>
</dbReference>
<sequence>MSLGSLSSALYINAPGSQKSPAAVRLNSTAVFTILDHHLRKRDDQKRVIGTLMGIRTENDVEIRSAFAVLHSESADQVAIDEEYFQNMFEVTQKVQPREQIIGWYSTGPELNNFSALFQTIIRTRLHLIRPHIVGSPMGVSAKPDNCSFIPIPVLLRHMDIERPGLNLLKSAAEAPNHTTSVHTDLQILEQSLLEVISMIERVQNYVQGVIDGDLEGDASIGRYLLDTLNTTTEGLEKGKLESLFNIHVQDNLMISYLANLVRSQAEVSTRLTLVT</sequence>
<reference evidence="5 6" key="1">
    <citation type="journal article" date="2011" name="PLoS Pathog.">
        <title>Endophytic Life Strategies Decoded by Genome and Transcriptome Analyses of the Mutualistic Root Symbiont Piriformospora indica.</title>
        <authorList>
            <person name="Zuccaro A."/>
            <person name="Lahrmann U."/>
            <person name="Guldener U."/>
            <person name="Langen G."/>
            <person name="Pfiffi S."/>
            <person name="Biedenkopf D."/>
            <person name="Wong P."/>
            <person name="Samans B."/>
            <person name="Grimm C."/>
            <person name="Basiewicz M."/>
            <person name="Murat C."/>
            <person name="Martin F."/>
            <person name="Kogel K.H."/>
        </authorList>
    </citation>
    <scope>NUCLEOTIDE SEQUENCE [LARGE SCALE GENOMIC DNA]</scope>
    <source>
        <strain evidence="5 6">DSM 11827</strain>
    </source>
</reference>
<evidence type="ECO:0000259" key="4">
    <source>
        <dbReference type="PROSITE" id="PS50249"/>
    </source>
</evidence>
<dbReference type="InterPro" id="IPR037518">
    <property type="entry name" value="MPN"/>
</dbReference>
<keyword evidence="2 5" id="KW-0396">Initiation factor</keyword>
<accession>G4T5L9</accession>
<dbReference type="STRING" id="1109443.G4T5L9"/>
<keyword evidence="1" id="KW-0963">Cytoplasm</keyword>
<dbReference type="eggNOG" id="KOG2975">
    <property type="taxonomic scope" value="Eukaryota"/>
</dbReference>
<name>G4T5L9_SERID</name>
<dbReference type="PANTHER" id="PTHR10540:SF6">
    <property type="entry name" value="EUKARYOTIC TRANSLATION INITIATION FACTOR 3 SUBUNIT F"/>
    <property type="match status" value="1"/>
</dbReference>
<proteinExistence type="predicted"/>
<feature type="domain" description="MPN" evidence="4">
    <location>
        <begin position="24"/>
        <end position="155"/>
    </location>
</feature>
<evidence type="ECO:0000313" key="5">
    <source>
        <dbReference type="EMBL" id="CCA66591.1"/>
    </source>
</evidence>